<sequence>MLHKTKKSIDPDIYSRTIILIANIGFAAIITLQLNNIAVAQEITQTSTPTVIDNILINPDIGITDHQTFNINSDLWWNIPSHPKTSVVYFRWYWEELEPQQGQYNFQLIDKTINQAAALGKKIVIRFMTMAGKDEVYYNPSPNKGKKILGVPCWLKKQIDDKTIGQTCPDNNHFVVDYKNPILKENLERFIKAMGKRYNNNKNILRLDVGLIGTWGEWNLASQMGYQQPTLGHHGYTTKDLIPYITLMQNAFPDKQLSIDLTSPDDDITSYATQREIGWRADCIGDWQSGWNHMEQGYPNTIEHIQGNGHNTNMYADPYFLNRWKQAPVDFEVCQDLDHWAQNKSIYTLDTVKKTFDFALDSHASLFNLKSGNVPVIYKDLINDFIKKLGYRFELSSVEINSRFVPASPIKITSKWKNVGVAPSYNNYPVVWRLRNADNYVVSYFATHNDIRTWLPAENRHTSTPTYKQVDTFYLPADIQPGSYQLDVALVEPSTTIAKIKLAIDGMLTDNWYNIDTINIQK</sequence>
<organism evidence="6 7">
    <name type="scientific">Photobacterium piscicola</name>
    <dbReference type="NCBI Taxonomy" id="1378299"/>
    <lineage>
        <taxon>Bacteria</taxon>
        <taxon>Pseudomonadati</taxon>
        <taxon>Pseudomonadota</taxon>
        <taxon>Gammaproteobacteria</taxon>
        <taxon>Vibrionales</taxon>
        <taxon>Vibrionaceae</taxon>
        <taxon>Photobacterium</taxon>
    </lineage>
</organism>
<evidence type="ECO:0000259" key="4">
    <source>
        <dbReference type="Pfam" id="PF02449"/>
    </source>
</evidence>
<proteinExistence type="predicted"/>
<accession>A0ABU6LHT8</accession>
<keyword evidence="7" id="KW-1185">Reference proteome</keyword>
<name>A0ABU6LHT8_9GAMM</name>
<keyword evidence="2" id="KW-0326">Glycosidase</keyword>
<dbReference type="Gene3D" id="3.20.20.80">
    <property type="entry name" value="Glycosidases"/>
    <property type="match status" value="1"/>
</dbReference>
<dbReference type="Proteomes" id="UP001339429">
    <property type="component" value="Unassembled WGS sequence"/>
</dbReference>
<evidence type="ECO:0000256" key="1">
    <source>
        <dbReference type="ARBA" id="ARBA00022801"/>
    </source>
</evidence>
<dbReference type="InterPro" id="IPR017853">
    <property type="entry name" value="GH"/>
</dbReference>
<feature type="transmembrane region" description="Helical" evidence="3">
    <location>
        <begin position="13"/>
        <end position="34"/>
    </location>
</feature>
<comment type="caution">
    <text evidence="6">The sequence shown here is derived from an EMBL/GenBank/DDBJ whole genome shotgun (WGS) entry which is preliminary data.</text>
</comment>
<gene>
    <name evidence="6" type="ORF">VXS00_08430</name>
</gene>
<evidence type="ECO:0000313" key="6">
    <source>
        <dbReference type="EMBL" id="MEC6898661.1"/>
    </source>
</evidence>
<keyword evidence="1" id="KW-0378">Hydrolase</keyword>
<keyword evidence="3" id="KW-0812">Transmembrane</keyword>
<keyword evidence="3" id="KW-0472">Membrane</keyword>
<dbReference type="InterPro" id="IPR013529">
    <property type="entry name" value="Glyco_hydro_42_N"/>
</dbReference>
<keyword evidence="3" id="KW-1133">Transmembrane helix</keyword>
<evidence type="ECO:0000256" key="2">
    <source>
        <dbReference type="ARBA" id="ARBA00023295"/>
    </source>
</evidence>
<dbReference type="Pfam" id="PF16116">
    <property type="entry name" value="DUF4832"/>
    <property type="match status" value="1"/>
</dbReference>
<reference evidence="6 7" key="1">
    <citation type="submission" date="2024-01" db="EMBL/GenBank/DDBJ databases">
        <title>Active colonisers of the gastrointestinal tract of Atlantic salmon farmed in a warm water region.</title>
        <authorList>
            <person name="Bowman J.P."/>
        </authorList>
    </citation>
    <scope>NUCLEOTIDE SEQUENCE [LARGE SCALE GENOMIC DNA]</scope>
    <source>
        <strain evidence="6 7">S4MW1</strain>
    </source>
</reference>
<dbReference type="RefSeq" id="WP_327779670.1">
    <property type="nucleotide sequence ID" value="NZ_JAYXUD010000005.1"/>
</dbReference>
<dbReference type="InterPro" id="IPR032267">
    <property type="entry name" value="DUF4832"/>
</dbReference>
<dbReference type="Pfam" id="PF02449">
    <property type="entry name" value="Glyco_hydro_42"/>
    <property type="match status" value="1"/>
</dbReference>
<dbReference type="SUPFAM" id="SSF51445">
    <property type="entry name" value="(Trans)glycosidases"/>
    <property type="match status" value="1"/>
</dbReference>
<dbReference type="EMBL" id="JAYXUD010000005">
    <property type="protein sequence ID" value="MEC6898661.1"/>
    <property type="molecule type" value="Genomic_DNA"/>
</dbReference>
<evidence type="ECO:0000313" key="7">
    <source>
        <dbReference type="Proteomes" id="UP001339429"/>
    </source>
</evidence>
<feature type="domain" description="Glycoside hydrolase family 42 N-terminal" evidence="4">
    <location>
        <begin position="94"/>
        <end position="206"/>
    </location>
</feature>
<feature type="domain" description="DUF4832" evidence="5">
    <location>
        <begin position="315"/>
        <end position="497"/>
    </location>
</feature>
<evidence type="ECO:0000259" key="5">
    <source>
        <dbReference type="Pfam" id="PF16116"/>
    </source>
</evidence>
<protein>
    <submittedName>
        <fullName evidence="6">DUF4832 domain-containing protein</fullName>
    </submittedName>
</protein>
<evidence type="ECO:0000256" key="3">
    <source>
        <dbReference type="SAM" id="Phobius"/>
    </source>
</evidence>